<dbReference type="Pfam" id="PF12012">
    <property type="entry name" value="DUF3504"/>
    <property type="match status" value="1"/>
</dbReference>
<dbReference type="EMBL" id="CAXLJL010000978">
    <property type="protein sequence ID" value="CAL5142237.1"/>
    <property type="molecule type" value="Genomic_DNA"/>
</dbReference>
<feature type="region of interest" description="Disordered" evidence="4">
    <location>
        <begin position="1132"/>
        <end position="1232"/>
    </location>
</feature>
<sequence>MPVTIISTTPTKSALIKTNEEQFGSRAGNGGSPCNDDIRIDLRKSGGGPGRSVRIELRDLLDLVLAAARPSATTSSDGSLGSQRPPVGLVTQLLWRSRALDDRGPWILTFSMWWLMQHYFGVGSRMHHVRLRWGHLRIVSGVRDPMTNELCDAIEYVGPPEFTTVKACAVLETTAESTRVRRVYPSSGWAEAEITVASALTCEDIAERPRMRPLDTEPDVPTVCRRPGPNFVELFKAFAERRQDQSLLSSAPFYVQPLQSSSGLVNKSTATWFSVSALGKNRIGALMRNIVDKVVRPNLSRVATAATAVAKKACIAVAHRAALAIPVPLDGPTPDFLAHRRTLTVKLACLLGLTVASLNEPEDQSPPDSACSSPCVDEAAADSFTLSASCQIDVSPSPAVDMNELMGDLIRDNSSSISSALPRLGVKSSEMSERSNAGATHHAIGISPSNPTAGLMLLTSADGHSTVQSSAPPGSLIILPTQSSTGTVGFVQPNLSSQQSQHRTVIHAAQPATVLTTPGTQFVKTQNLSSYPARSAASQQVAYLTSGAGINQSPVNLIFLSTNTSQGTAILPSSVMLSNFQGQQQQHQQPTVAVYQSGQGTYQTATSLTQLPTDRIRSVLVRRGFGGTINILSPSKSEATHLLCSTSVPHSSTTTTANVTTTIPMGSQLFYSTSNTVNSDYTYPEQTIIKQEQASPGIGVYDTSSSTPTVTSNPVILQAVTPDGQVIHIAQAATHEGQKQQQIFIQSQHSNQVYARTNNMNTMVTMYDENGGAMGNLGSGGSDCEVIFSPVGNECGSNQTVDQTTYEIMEQPVVLDSTTAAGKADTTSASTCTTLPSPNSSLLSSKRGSGVFGRTQLPSVIHITRGTPAVRIISSKAISQPERVNSSTLPPLSSMTCQLVPPEPKQEQLHTLQSVINTASAYQCADFPSYVEQLFRSGVLSARNPWCLNFTAWFINSLVFEIENRTEHVNLRWGDFQLCQTFDGTEFIYFINHVNNKEYYLAESPPSPYSLGYDDDGCAGGKPGSRTSVRCPCPVAIFKALREHRPTHCLEPYSKFYLQPRNTDNSENSTKAGIKPTPSTSDNTDWFTEHAWGKNKLGGLFAEAAKLAKLPMIWLRKHRSRNFFPGGGGSGMGALGHHSPPRGVGFNSRSQSCATNKMGSSTKASSTPNTRKSRPRSDAKRRRLSTPTVTTSEPDELIHSSSSSQTPAPPIQLPSSSTILKRKASSFLSPNC</sequence>
<feature type="domain" description="ZMYM2-like/QRICH1 C-terminal" evidence="5">
    <location>
        <begin position="932"/>
        <end position="1066"/>
    </location>
</feature>
<protein>
    <recommendedName>
        <fullName evidence="5">ZMYM2-like/QRICH1 C-terminal domain-containing protein</fullName>
    </recommendedName>
</protein>
<comment type="caution">
    <text evidence="6">The sequence shown here is derived from an EMBL/GenBank/DDBJ whole genome shotgun (WGS) entry which is preliminary data.</text>
</comment>
<evidence type="ECO:0000313" key="7">
    <source>
        <dbReference type="Proteomes" id="UP001497525"/>
    </source>
</evidence>
<keyword evidence="3" id="KW-0832">Ubl conjugation</keyword>
<organism evidence="6 7">
    <name type="scientific">Calicophoron daubneyi</name>
    <name type="common">Rumen fluke</name>
    <name type="synonym">Paramphistomum daubneyi</name>
    <dbReference type="NCBI Taxonomy" id="300641"/>
    <lineage>
        <taxon>Eukaryota</taxon>
        <taxon>Metazoa</taxon>
        <taxon>Spiralia</taxon>
        <taxon>Lophotrochozoa</taxon>
        <taxon>Platyhelminthes</taxon>
        <taxon>Trematoda</taxon>
        <taxon>Digenea</taxon>
        <taxon>Plagiorchiida</taxon>
        <taxon>Pronocephalata</taxon>
        <taxon>Paramphistomoidea</taxon>
        <taxon>Paramphistomidae</taxon>
        <taxon>Calicophoron</taxon>
    </lineage>
</organism>
<dbReference type="InterPro" id="IPR021893">
    <property type="entry name" value="ZMYM2-like_C"/>
</dbReference>
<evidence type="ECO:0000256" key="4">
    <source>
        <dbReference type="SAM" id="MobiDB-lite"/>
    </source>
</evidence>
<name>A0AAV2TXY9_CALDB</name>
<gene>
    <name evidence="6" type="ORF">CDAUBV1_LOCUS17490</name>
</gene>
<feature type="compositionally biased region" description="Basic residues" evidence="4">
    <location>
        <begin position="1171"/>
        <end position="1184"/>
    </location>
</feature>
<feature type="compositionally biased region" description="Polar residues" evidence="4">
    <location>
        <begin position="1147"/>
        <end position="1170"/>
    </location>
</feature>
<keyword evidence="1" id="KW-1017">Isopeptide bond</keyword>
<dbReference type="Proteomes" id="UP001497525">
    <property type="component" value="Unassembled WGS sequence"/>
</dbReference>
<proteinExistence type="predicted"/>
<evidence type="ECO:0000256" key="3">
    <source>
        <dbReference type="ARBA" id="ARBA00022843"/>
    </source>
</evidence>
<feature type="region of interest" description="Disordered" evidence="4">
    <location>
        <begin position="827"/>
        <end position="847"/>
    </location>
</feature>
<feature type="compositionally biased region" description="Low complexity" evidence="4">
    <location>
        <begin position="830"/>
        <end position="845"/>
    </location>
</feature>
<dbReference type="InterPro" id="IPR042838">
    <property type="entry name" value="KIAA1958"/>
</dbReference>
<accession>A0AAV2TXY9</accession>
<evidence type="ECO:0000256" key="1">
    <source>
        <dbReference type="ARBA" id="ARBA00022499"/>
    </source>
</evidence>
<dbReference type="PANTHER" id="PTHR46963:SF2">
    <property type="match status" value="1"/>
</dbReference>
<feature type="region of interest" description="Disordered" evidence="4">
    <location>
        <begin position="1060"/>
        <end position="1085"/>
    </location>
</feature>
<evidence type="ECO:0000313" key="6">
    <source>
        <dbReference type="EMBL" id="CAL5142237.1"/>
    </source>
</evidence>
<reference evidence="6" key="1">
    <citation type="submission" date="2024-06" db="EMBL/GenBank/DDBJ databases">
        <authorList>
            <person name="Liu X."/>
            <person name="Lenzi L."/>
            <person name="Haldenby T S."/>
            <person name="Uol C."/>
        </authorList>
    </citation>
    <scope>NUCLEOTIDE SEQUENCE</scope>
</reference>
<dbReference type="PANTHER" id="PTHR46963">
    <property type="entry name" value="SIMILAR TO RIKEN CDNA E130308A19"/>
    <property type="match status" value="1"/>
</dbReference>
<keyword evidence="2" id="KW-0597">Phosphoprotein</keyword>
<evidence type="ECO:0000259" key="5">
    <source>
        <dbReference type="Pfam" id="PF12012"/>
    </source>
</evidence>
<dbReference type="AlphaFoldDB" id="A0AAV2TXY9"/>
<evidence type="ECO:0000256" key="2">
    <source>
        <dbReference type="ARBA" id="ARBA00022553"/>
    </source>
</evidence>